<keyword evidence="2" id="KW-1185">Reference proteome</keyword>
<dbReference type="Gene3D" id="1.10.640.10">
    <property type="entry name" value="Haem peroxidase domain superfamily, animal type"/>
    <property type="match status" value="1"/>
</dbReference>
<evidence type="ECO:0000313" key="2">
    <source>
        <dbReference type="Proteomes" id="UP000269154"/>
    </source>
</evidence>
<dbReference type="PROSITE" id="PS50292">
    <property type="entry name" value="PEROXIDASE_3"/>
    <property type="match status" value="1"/>
</dbReference>
<feature type="non-terminal residue" evidence="1">
    <location>
        <position position="70"/>
    </location>
</feature>
<dbReference type="Proteomes" id="UP000269154">
    <property type="component" value="Unassembled WGS sequence"/>
</dbReference>
<dbReference type="EMBL" id="RCBY01000697">
    <property type="protein sequence ID" value="RQH11340.1"/>
    <property type="molecule type" value="Genomic_DNA"/>
</dbReference>
<dbReference type="InterPro" id="IPR019791">
    <property type="entry name" value="Haem_peroxidase_animal"/>
</dbReference>
<dbReference type="SUPFAM" id="SSF48113">
    <property type="entry name" value="Heme-dependent peroxidases"/>
    <property type="match status" value="1"/>
</dbReference>
<name>A0A3N6Q7U1_9CYAN</name>
<protein>
    <submittedName>
        <fullName evidence="1">Peroxiredoxin</fullName>
    </submittedName>
</protein>
<reference evidence="1 2" key="1">
    <citation type="journal article" date="2018" name="ACS Chem. Biol.">
        <title>Ketoreductase domain dysfunction expands chemodiversity: malyngamide biosynthesis in the cyanobacterium Okeania hirsuta.</title>
        <authorList>
            <person name="Moss N.A."/>
            <person name="Leao T."/>
            <person name="Rankin M."/>
            <person name="McCullough T.M."/>
            <person name="Qu P."/>
            <person name="Korobeynikov A."/>
            <person name="Smith J.L."/>
            <person name="Gerwick L."/>
            <person name="Gerwick W.H."/>
        </authorList>
    </citation>
    <scope>NUCLEOTIDE SEQUENCE [LARGE SCALE GENOMIC DNA]</scope>
    <source>
        <strain evidence="1 2">PAB10Feb10-1</strain>
    </source>
</reference>
<evidence type="ECO:0000313" key="1">
    <source>
        <dbReference type="EMBL" id="RQH11340.1"/>
    </source>
</evidence>
<accession>A0A3N6Q7U1</accession>
<comment type="caution">
    <text evidence="1">The sequence shown here is derived from an EMBL/GenBank/DDBJ whole genome shotgun (WGS) entry which is preliminary data.</text>
</comment>
<dbReference type="RefSeq" id="WP_282433716.1">
    <property type="nucleotide sequence ID" value="NZ_CAWOLW010000664.1"/>
</dbReference>
<sequence length="70" mass="7848">MGVELTEYQGYQNDINPQLANVFTAAAFRLGHTLLNSVIQRRDNNGEIIPQGNLSLQEAFFNIFSFIETG</sequence>
<dbReference type="GO" id="GO:0004601">
    <property type="term" value="F:peroxidase activity"/>
    <property type="evidence" value="ECO:0007669"/>
    <property type="project" value="InterPro"/>
</dbReference>
<dbReference type="Pfam" id="PF03098">
    <property type="entry name" value="An_peroxidase"/>
    <property type="match status" value="1"/>
</dbReference>
<organism evidence="1 2">
    <name type="scientific">Okeania hirsuta</name>
    <dbReference type="NCBI Taxonomy" id="1458930"/>
    <lineage>
        <taxon>Bacteria</taxon>
        <taxon>Bacillati</taxon>
        <taxon>Cyanobacteriota</taxon>
        <taxon>Cyanophyceae</taxon>
        <taxon>Oscillatoriophycideae</taxon>
        <taxon>Oscillatoriales</taxon>
        <taxon>Microcoleaceae</taxon>
        <taxon>Okeania</taxon>
    </lineage>
</organism>
<dbReference type="PANTHER" id="PTHR11475:SF58">
    <property type="entry name" value="PEROXIDASIN"/>
    <property type="match status" value="1"/>
</dbReference>
<dbReference type="InterPro" id="IPR010255">
    <property type="entry name" value="Haem_peroxidase_sf"/>
</dbReference>
<dbReference type="GO" id="GO:0006979">
    <property type="term" value="P:response to oxidative stress"/>
    <property type="evidence" value="ECO:0007669"/>
    <property type="project" value="InterPro"/>
</dbReference>
<proteinExistence type="predicted"/>
<dbReference type="PANTHER" id="PTHR11475">
    <property type="entry name" value="OXIDASE/PEROXIDASE"/>
    <property type="match status" value="1"/>
</dbReference>
<dbReference type="InterPro" id="IPR037120">
    <property type="entry name" value="Haem_peroxidase_sf_animal"/>
</dbReference>
<dbReference type="AlphaFoldDB" id="A0A3N6Q7U1"/>
<dbReference type="GO" id="GO:0020037">
    <property type="term" value="F:heme binding"/>
    <property type="evidence" value="ECO:0007669"/>
    <property type="project" value="InterPro"/>
</dbReference>
<gene>
    <name evidence="1" type="ORF">D5R40_35065</name>
</gene>